<dbReference type="OrthoDB" id="759001at2"/>
<evidence type="ECO:0000313" key="7">
    <source>
        <dbReference type="EMBL" id="AUP80614.1"/>
    </source>
</evidence>
<dbReference type="InterPro" id="IPR013325">
    <property type="entry name" value="RNA_pol_sigma_r2"/>
</dbReference>
<dbReference type="Proteomes" id="UP000235826">
    <property type="component" value="Chromosome"/>
</dbReference>
<dbReference type="InterPro" id="IPR036388">
    <property type="entry name" value="WH-like_DNA-bd_sf"/>
</dbReference>
<dbReference type="Pfam" id="PF04542">
    <property type="entry name" value="Sigma70_r2"/>
    <property type="match status" value="1"/>
</dbReference>
<accession>A0A2K9PU86</accession>
<proteinExistence type="inferred from homology"/>
<dbReference type="KEGG" id="fek:C1H87_18610"/>
<dbReference type="InterPro" id="IPR013324">
    <property type="entry name" value="RNA_pol_sigma_r3/r4-like"/>
</dbReference>
<gene>
    <name evidence="7" type="ORF">C1H87_18610</name>
</gene>
<evidence type="ECO:0000256" key="4">
    <source>
        <dbReference type="ARBA" id="ARBA00023163"/>
    </source>
</evidence>
<reference evidence="7 8" key="1">
    <citation type="submission" date="2018-01" db="EMBL/GenBank/DDBJ databases">
        <title>Complete genome sequence of Flavivirga eckloniae ECD14 isolated from seaweed Ecklonia cava.</title>
        <authorList>
            <person name="Lee J.H."/>
            <person name="Baik K.S."/>
            <person name="Seong C.N."/>
        </authorList>
    </citation>
    <scope>NUCLEOTIDE SEQUENCE [LARGE SCALE GENOMIC DNA]</scope>
    <source>
        <strain evidence="7 8">ECD14</strain>
    </source>
</reference>
<dbReference type="Gene3D" id="1.10.10.10">
    <property type="entry name" value="Winged helix-like DNA-binding domain superfamily/Winged helix DNA-binding domain"/>
    <property type="match status" value="1"/>
</dbReference>
<dbReference type="EMBL" id="CP025791">
    <property type="protein sequence ID" value="AUP80614.1"/>
    <property type="molecule type" value="Genomic_DNA"/>
</dbReference>
<dbReference type="NCBIfam" id="TIGR02985">
    <property type="entry name" value="Sig70_bacteroi1"/>
    <property type="match status" value="1"/>
</dbReference>
<dbReference type="SUPFAM" id="SSF88946">
    <property type="entry name" value="Sigma2 domain of RNA polymerase sigma factors"/>
    <property type="match status" value="1"/>
</dbReference>
<sequence>MNNPDYSNADKALIKSLKKGRIDAFKAIFRLYERRLYYFVFSYAKSEYIAEEITQEIFIKIWEEREKIDLNKSFHSYIFTLTKNRTFNYLRDASRREVIRKELWNNVSKEYEHIENNLFYSEYQKVIEDIVEALPQSKRSVYRLSAQQGKSHSEIASLLGLQIKTVKNHLWKAKETIKLQLRPHVENIIKFLCLFFFS</sequence>
<dbReference type="InterPro" id="IPR014284">
    <property type="entry name" value="RNA_pol_sigma-70_dom"/>
</dbReference>
<organism evidence="7 8">
    <name type="scientific">Flavivirga eckloniae</name>
    <dbReference type="NCBI Taxonomy" id="1803846"/>
    <lineage>
        <taxon>Bacteria</taxon>
        <taxon>Pseudomonadati</taxon>
        <taxon>Bacteroidota</taxon>
        <taxon>Flavobacteriia</taxon>
        <taxon>Flavobacteriales</taxon>
        <taxon>Flavobacteriaceae</taxon>
        <taxon>Flavivirga</taxon>
    </lineage>
</organism>
<evidence type="ECO:0000256" key="3">
    <source>
        <dbReference type="ARBA" id="ARBA00023082"/>
    </source>
</evidence>
<evidence type="ECO:0000256" key="1">
    <source>
        <dbReference type="ARBA" id="ARBA00010641"/>
    </source>
</evidence>
<dbReference type="GO" id="GO:0006352">
    <property type="term" value="P:DNA-templated transcription initiation"/>
    <property type="evidence" value="ECO:0007669"/>
    <property type="project" value="InterPro"/>
</dbReference>
<evidence type="ECO:0000259" key="6">
    <source>
        <dbReference type="Pfam" id="PF08281"/>
    </source>
</evidence>
<keyword evidence="3" id="KW-0731">Sigma factor</keyword>
<dbReference type="SUPFAM" id="SSF88659">
    <property type="entry name" value="Sigma3 and sigma4 domains of RNA polymerase sigma factors"/>
    <property type="match status" value="1"/>
</dbReference>
<dbReference type="AlphaFoldDB" id="A0A2K9PU86"/>
<keyword evidence="4" id="KW-0804">Transcription</keyword>
<dbReference type="InterPro" id="IPR039425">
    <property type="entry name" value="RNA_pol_sigma-70-like"/>
</dbReference>
<protein>
    <recommendedName>
        <fullName evidence="9">RNA polymerase sigma-70 factor</fullName>
    </recommendedName>
</protein>
<dbReference type="InterPro" id="IPR013249">
    <property type="entry name" value="RNA_pol_sigma70_r4_t2"/>
</dbReference>
<evidence type="ECO:0008006" key="9">
    <source>
        <dbReference type="Google" id="ProtNLM"/>
    </source>
</evidence>
<evidence type="ECO:0000256" key="2">
    <source>
        <dbReference type="ARBA" id="ARBA00023015"/>
    </source>
</evidence>
<dbReference type="NCBIfam" id="TIGR02937">
    <property type="entry name" value="sigma70-ECF"/>
    <property type="match status" value="1"/>
</dbReference>
<feature type="domain" description="RNA polymerase sigma-70 region 2" evidence="5">
    <location>
        <begin position="29"/>
        <end position="96"/>
    </location>
</feature>
<dbReference type="GO" id="GO:0003677">
    <property type="term" value="F:DNA binding"/>
    <property type="evidence" value="ECO:0007669"/>
    <property type="project" value="InterPro"/>
</dbReference>
<dbReference type="GO" id="GO:0016987">
    <property type="term" value="F:sigma factor activity"/>
    <property type="evidence" value="ECO:0007669"/>
    <property type="project" value="UniProtKB-KW"/>
</dbReference>
<evidence type="ECO:0000313" key="8">
    <source>
        <dbReference type="Proteomes" id="UP000235826"/>
    </source>
</evidence>
<evidence type="ECO:0000259" key="5">
    <source>
        <dbReference type="Pfam" id="PF04542"/>
    </source>
</evidence>
<keyword evidence="2" id="KW-0805">Transcription regulation</keyword>
<dbReference type="InterPro" id="IPR007627">
    <property type="entry name" value="RNA_pol_sigma70_r2"/>
</dbReference>
<feature type="domain" description="RNA polymerase sigma factor 70 region 4 type 2" evidence="6">
    <location>
        <begin position="127"/>
        <end position="176"/>
    </location>
</feature>
<dbReference type="InterPro" id="IPR014327">
    <property type="entry name" value="RNA_pol_sigma70_bacteroid"/>
</dbReference>
<dbReference type="Gene3D" id="1.10.1740.10">
    <property type="match status" value="1"/>
</dbReference>
<dbReference type="PANTHER" id="PTHR43133">
    <property type="entry name" value="RNA POLYMERASE ECF-TYPE SIGMA FACTO"/>
    <property type="match status" value="1"/>
</dbReference>
<dbReference type="PANTHER" id="PTHR43133:SF46">
    <property type="entry name" value="RNA POLYMERASE SIGMA-70 FACTOR ECF SUBFAMILY"/>
    <property type="match status" value="1"/>
</dbReference>
<dbReference type="RefSeq" id="WP_102757260.1">
    <property type="nucleotide sequence ID" value="NZ_CP025791.1"/>
</dbReference>
<comment type="similarity">
    <text evidence="1">Belongs to the sigma-70 factor family. ECF subfamily.</text>
</comment>
<keyword evidence="8" id="KW-1185">Reference proteome</keyword>
<dbReference type="Pfam" id="PF08281">
    <property type="entry name" value="Sigma70_r4_2"/>
    <property type="match status" value="1"/>
</dbReference>
<name>A0A2K9PU86_9FLAO</name>